<gene>
    <name evidence="1" type="ORF">DBV39_14445</name>
</gene>
<dbReference type="EMBL" id="CP028901">
    <property type="protein sequence ID" value="AWB34721.1"/>
    <property type="molecule type" value="Genomic_DNA"/>
</dbReference>
<name>A0A2R4XLS9_9BURK</name>
<evidence type="ECO:0000313" key="1">
    <source>
        <dbReference type="EMBL" id="AWB34721.1"/>
    </source>
</evidence>
<dbReference type="RefSeq" id="WP_108622133.1">
    <property type="nucleotide sequence ID" value="NZ_CP028901.1"/>
</dbReference>
<sequence>MTMPVSRYSIEKHKHVYAQWCAAAAYGRGLVGGGNSLAFDLIEVSGLGQVTGPEHIGQNVDEWQMSFMKKIEAEAARLGVRSFSFGRAQKLVNIYLKTILVCGGHHDHPKVPLLHPPLDLELFKGLRTFLSKNRDAMSEARSAFLCAQRRNPRWTTFSEADYVAHIDAIKLLMASKPLYQVEEHWKL</sequence>
<reference evidence="1 2" key="1">
    <citation type="submission" date="2018-04" db="EMBL/GenBank/DDBJ databases">
        <title>Bordetella sp. HZ20 isolated from seawater.</title>
        <authorList>
            <person name="Sun C."/>
        </authorList>
    </citation>
    <scope>NUCLEOTIDE SEQUENCE [LARGE SCALE GENOMIC DNA]</scope>
    <source>
        <strain evidence="1 2">HZ20</strain>
    </source>
</reference>
<keyword evidence="2" id="KW-1185">Reference proteome</keyword>
<dbReference type="Proteomes" id="UP000244571">
    <property type="component" value="Chromosome"/>
</dbReference>
<protein>
    <submittedName>
        <fullName evidence="1">Uncharacterized protein</fullName>
    </submittedName>
</protein>
<dbReference type="KEGG" id="boz:DBV39_14445"/>
<accession>A0A2R4XLS9</accession>
<proteinExistence type="predicted"/>
<evidence type="ECO:0000313" key="2">
    <source>
        <dbReference type="Proteomes" id="UP000244571"/>
    </source>
</evidence>
<organism evidence="1 2">
    <name type="scientific">Orrella marina</name>
    <dbReference type="NCBI Taxonomy" id="2163011"/>
    <lineage>
        <taxon>Bacteria</taxon>
        <taxon>Pseudomonadati</taxon>
        <taxon>Pseudomonadota</taxon>
        <taxon>Betaproteobacteria</taxon>
        <taxon>Burkholderiales</taxon>
        <taxon>Alcaligenaceae</taxon>
        <taxon>Orrella</taxon>
    </lineage>
</organism>
<dbReference type="OrthoDB" id="979776at2"/>
<dbReference type="AlphaFoldDB" id="A0A2R4XLS9"/>